<dbReference type="Pfam" id="PF02517">
    <property type="entry name" value="Rce1-like"/>
    <property type="match status" value="1"/>
</dbReference>
<organism evidence="3">
    <name type="scientific">uncultured Eubacteriales bacterium</name>
    <dbReference type="NCBI Taxonomy" id="172733"/>
    <lineage>
        <taxon>Bacteria</taxon>
        <taxon>Bacillati</taxon>
        <taxon>Bacillota</taxon>
        <taxon>Clostridia</taxon>
        <taxon>Eubacteriales</taxon>
        <taxon>environmental samples</taxon>
    </lineage>
</organism>
<evidence type="ECO:0000256" key="1">
    <source>
        <dbReference type="SAM" id="Phobius"/>
    </source>
</evidence>
<dbReference type="AlphaFoldDB" id="A0A212K3Q1"/>
<reference evidence="3" key="1">
    <citation type="submission" date="2016-04" db="EMBL/GenBank/DDBJ databases">
        <authorList>
            <person name="Evans L.H."/>
            <person name="Alamgir A."/>
            <person name="Owens N."/>
            <person name="Weber N.D."/>
            <person name="Virtaneva K."/>
            <person name="Barbian K."/>
            <person name="Babar A."/>
            <person name="Rosenke K."/>
        </authorList>
    </citation>
    <scope>NUCLEOTIDE SEQUENCE</scope>
    <source>
        <strain evidence="3">86</strain>
    </source>
</reference>
<keyword evidence="1" id="KW-0472">Membrane</keyword>
<keyword evidence="3" id="KW-0378">Hydrolase</keyword>
<accession>A0A212K3Q1</accession>
<dbReference type="GO" id="GO:0006508">
    <property type="term" value="P:proteolysis"/>
    <property type="evidence" value="ECO:0007669"/>
    <property type="project" value="UniProtKB-KW"/>
</dbReference>
<feature type="transmembrane region" description="Helical" evidence="1">
    <location>
        <begin position="87"/>
        <end position="109"/>
    </location>
</feature>
<feature type="transmembrane region" description="Helical" evidence="1">
    <location>
        <begin position="153"/>
        <end position="172"/>
    </location>
</feature>
<feature type="transmembrane region" description="Helical" evidence="1">
    <location>
        <begin position="238"/>
        <end position="256"/>
    </location>
</feature>
<dbReference type="InterPro" id="IPR003675">
    <property type="entry name" value="Rce1/LyrA-like_dom"/>
</dbReference>
<dbReference type="PANTHER" id="PTHR35797:SF1">
    <property type="entry name" value="PROTEASE"/>
    <property type="match status" value="1"/>
</dbReference>
<dbReference type="EMBL" id="FLUN01000001">
    <property type="protein sequence ID" value="SBW06272.1"/>
    <property type="molecule type" value="Genomic_DNA"/>
</dbReference>
<dbReference type="GO" id="GO:0080120">
    <property type="term" value="P:CAAX-box protein maturation"/>
    <property type="evidence" value="ECO:0007669"/>
    <property type="project" value="UniProtKB-ARBA"/>
</dbReference>
<gene>
    <name evidence="3" type="ORF">KL86CLO1_12140</name>
</gene>
<keyword evidence="1" id="KW-1133">Transmembrane helix</keyword>
<feature type="transmembrane region" description="Helical" evidence="1">
    <location>
        <begin position="43"/>
        <end position="66"/>
    </location>
</feature>
<feature type="transmembrane region" description="Helical" evidence="1">
    <location>
        <begin position="184"/>
        <end position="201"/>
    </location>
</feature>
<dbReference type="PANTHER" id="PTHR35797">
    <property type="entry name" value="PROTEASE-RELATED"/>
    <property type="match status" value="1"/>
</dbReference>
<keyword evidence="1" id="KW-0812">Transmembrane</keyword>
<dbReference type="InterPro" id="IPR042150">
    <property type="entry name" value="MmRce1-like"/>
</dbReference>
<keyword evidence="3" id="KW-0645">Protease</keyword>
<proteinExistence type="predicted"/>
<dbReference type="GO" id="GO:0004175">
    <property type="term" value="F:endopeptidase activity"/>
    <property type="evidence" value="ECO:0007669"/>
    <property type="project" value="UniProtKB-ARBA"/>
</dbReference>
<feature type="transmembrane region" description="Helical" evidence="1">
    <location>
        <begin position="115"/>
        <end position="133"/>
    </location>
</feature>
<protein>
    <submittedName>
        <fullName evidence="3">Putative CAAX amino terminal protease</fullName>
    </submittedName>
</protein>
<feature type="transmembrane region" description="Helical" evidence="1">
    <location>
        <begin position="12"/>
        <end position="31"/>
    </location>
</feature>
<name>A0A212K3Q1_9FIRM</name>
<evidence type="ECO:0000313" key="3">
    <source>
        <dbReference type="EMBL" id="SBW06272.1"/>
    </source>
</evidence>
<feature type="transmembrane region" description="Helical" evidence="1">
    <location>
        <begin position="208"/>
        <end position="226"/>
    </location>
</feature>
<sequence>MWNQDKQAPVWEYLGWTLLINSISYAISIIGEQTGILSGSLGSNINTVISTIIGGASPLYATYIVLKRHGDVCGISEFIRRIFHTTNIKKAVIVTAAFSIALLIAAILAGERTDYPWYIIIPAVPLMILGGGYEEIGWRGFLQPALEKRISYIPAVLIVSVVWFAWHVPLWFISFSNQSSYDLIPYSLQLTVNAFALAAIYKVSKSTIACVMFHAWGNAIGALYEWRIFATFPISKILLIYDCAVIIVSIAINIFVTRKNAKLK</sequence>
<feature type="domain" description="CAAX prenyl protease 2/Lysostaphin resistance protein A-like" evidence="2">
    <location>
        <begin position="118"/>
        <end position="219"/>
    </location>
</feature>
<evidence type="ECO:0000259" key="2">
    <source>
        <dbReference type="Pfam" id="PF02517"/>
    </source>
</evidence>